<dbReference type="STRING" id="46503.ERS852463_03117"/>
<dbReference type="EMBL" id="QSII01000020">
    <property type="protein sequence ID" value="RHC82638.1"/>
    <property type="molecule type" value="Genomic_DNA"/>
</dbReference>
<evidence type="ECO:0000313" key="5">
    <source>
        <dbReference type="EMBL" id="MTV03600.1"/>
    </source>
</evidence>
<gene>
    <name evidence="6" type="ORF">DW828_13885</name>
    <name evidence="5" type="ORF">GME02_18560</name>
</gene>
<accession>A0A3E4ZMX6</accession>
<evidence type="ECO:0000259" key="4">
    <source>
        <dbReference type="SMART" id="SM00738"/>
    </source>
</evidence>
<dbReference type="RefSeq" id="WP_046451932.1">
    <property type="nucleotide sequence ID" value="NZ_BAABZJ010000001.1"/>
</dbReference>
<feature type="domain" description="NusG-like N-terminal" evidence="4">
    <location>
        <begin position="22"/>
        <end position="119"/>
    </location>
</feature>
<dbReference type="Gene3D" id="3.30.70.940">
    <property type="entry name" value="NusG, N-terminal domain"/>
    <property type="match status" value="1"/>
</dbReference>
<dbReference type="CDD" id="cd09895">
    <property type="entry name" value="NGN_SP_UpxY"/>
    <property type="match status" value="1"/>
</dbReference>
<dbReference type="Proteomes" id="UP000286260">
    <property type="component" value="Unassembled WGS sequence"/>
</dbReference>
<evidence type="ECO:0000313" key="6">
    <source>
        <dbReference type="EMBL" id="RHC82638.1"/>
    </source>
</evidence>
<reference evidence="5 8" key="2">
    <citation type="journal article" date="2019" name="Nat. Med.">
        <title>A library of human gut bacterial isolates paired with longitudinal multiomics data enables mechanistic microbiome research.</title>
        <authorList>
            <person name="Poyet M."/>
            <person name="Groussin M."/>
            <person name="Gibbons S.M."/>
            <person name="Avila-Pacheco J."/>
            <person name="Jiang X."/>
            <person name="Kearney S.M."/>
            <person name="Perrotta A.R."/>
            <person name="Berdy B."/>
            <person name="Zhao S."/>
            <person name="Lieberman T.D."/>
            <person name="Swanson P.K."/>
            <person name="Smith M."/>
            <person name="Roesemann S."/>
            <person name="Alexander J.E."/>
            <person name="Rich S.A."/>
            <person name="Livny J."/>
            <person name="Vlamakis H."/>
            <person name="Clish C."/>
            <person name="Bullock K."/>
            <person name="Deik A."/>
            <person name="Scott J."/>
            <person name="Pierce K.A."/>
            <person name="Xavier R.J."/>
            <person name="Alm E.J."/>
        </authorList>
    </citation>
    <scope>NUCLEOTIDE SEQUENCE [LARGE SCALE GENOMIC DNA]</scope>
    <source>
        <strain evidence="5 8">BIOML-A11</strain>
    </source>
</reference>
<dbReference type="Pfam" id="PF02357">
    <property type="entry name" value="NusG"/>
    <property type="match status" value="1"/>
</dbReference>
<reference evidence="6 7" key="1">
    <citation type="submission" date="2018-08" db="EMBL/GenBank/DDBJ databases">
        <title>A genome reference for cultivated species of the human gut microbiota.</title>
        <authorList>
            <person name="Zou Y."/>
            <person name="Xue W."/>
            <person name="Luo G."/>
        </authorList>
    </citation>
    <scope>NUCLEOTIDE SEQUENCE [LARGE SCALE GENOMIC DNA]</scope>
    <source>
        <strain evidence="6 7">AM34-17</strain>
    </source>
</reference>
<comment type="caution">
    <text evidence="6">The sequence shown here is derived from an EMBL/GenBank/DDBJ whole genome shotgun (WGS) entry which is preliminary data.</text>
</comment>
<evidence type="ECO:0000256" key="1">
    <source>
        <dbReference type="ARBA" id="ARBA00022814"/>
    </source>
</evidence>
<keyword evidence="1" id="KW-0889">Transcription antitermination</keyword>
<protein>
    <submittedName>
        <fullName evidence="6">UpxY family transcription antiterminator</fullName>
    </submittedName>
</protein>
<dbReference type="PANTHER" id="PTHR30265:SF4">
    <property type="entry name" value="KOW MOTIF FAMILY PROTEIN, EXPRESSED"/>
    <property type="match status" value="1"/>
</dbReference>
<name>A0A3E4ZMX6_9BACT</name>
<dbReference type="AlphaFoldDB" id="A0A3E4ZMX6"/>
<evidence type="ECO:0000256" key="3">
    <source>
        <dbReference type="ARBA" id="ARBA00023163"/>
    </source>
</evidence>
<proteinExistence type="predicted"/>
<dbReference type="InterPro" id="IPR036735">
    <property type="entry name" value="NGN_dom_sf"/>
</dbReference>
<dbReference type="EMBL" id="WNDD01000028">
    <property type="protein sequence ID" value="MTV03600.1"/>
    <property type="molecule type" value="Genomic_DNA"/>
</dbReference>
<dbReference type="Proteomes" id="UP000482671">
    <property type="component" value="Unassembled WGS sequence"/>
</dbReference>
<keyword evidence="2" id="KW-0805">Transcription regulation</keyword>
<evidence type="ECO:0000313" key="7">
    <source>
        <dbReference type="Proteomes" id="UP000286260"/>
    </source>
</evidence>
<dbReference type="PANTHER" id="PTHR30265">
    <property type="entry name" value="RHO-INTERACTING TRANSCRIPTION TERMINATION FACTOR NUSG"/>
    <property type="match status" value="1"/>
</dbReference>
<dbReference type="GO" id="GO:0031564">
    <property type="term" value="P:transcription antitermination"/>
    <property type="evidence" value="ECO:0007669"/>
    <property type="project" value="UniProtKB-KW"/>
</dbReference>
<dbReference type="SMART" id="SM00738">
    <property type="entry name" value="NGN"/>
    <property type="match status" value="1"/>
</dbReference>
<dbReference type="GO" id="GO:0006354">
    <property type="term" value="P:DNA-templated transcription elongation"/>
    <property type="evidence" value="ECO:0007669"/>
    <property type="project" value="InterPro"/>
</dbReference>
<evidence type="ECO:0000313" key="8">
    <source>
        <dbReference type="Proteomes" id="UP000482671"/>
    </source>
</evidence>
<dbReference type="InterPro" id="IPR006645">
    <property type="entry name" value="NGN-like_dom"/>
</dbReference>
<sequence>MKNSRIFVYVMEKKELKINADKTSWYVLYTAPRAEKQVRDRIDALGVECWLPLHRAPRVWSDRVKIVELPLFNSYLFVRCTDPELRNLTRVYGVARIVYYNGKPAVVRQKEIDAIQDFLDQASEHALCPGEEVEILCGAMKHVSGKVKKIKKNHLVLYLEQLGATVCVKLDDVARVDRLK</sequence>
<organism evidence="6 7">
    <name type="scientific">Parabacteroides merdae</name>
    <dbReference type="NCBI Taxonomy" id="46503"/>
    <lineage>
        <taxon>Bacteria</taxon>
        <taxon>Pseudomonadati</taxon>
        <taxon>Bacteroidota</taxon>
        <taxon>Bacteroidia</taxon>
        <taxon>Bacteroidales</taxon>
        <taxon>Tannerellaceae</taxon>
        <taxon>Parabacteroides</taxon>
    </lineage>
</organism>
<dbReference type="NCBIfam" id="NF033644">
    <property type="entry name" value="antiterm_UpxY"/>
    <property type="match status" value="1"/>
</dbReference>
<evidence type="ECO:0000256" key="2">
    <source>
        <dbReference type="ARBA" id="ARBA00023015"/>
    </source>
</evidence>
<dbReference type="InterPro" id="IPR043425">
    <property type="entry name" value="NusG-like"/>
</dbReference>
<keyword evidence="3" id="KW-0804">Transcription</keyword>
<dbReference type="SUPFAM" id="SSF82679">
    <property type="entry name" value="N-utilization substance G protein NusG, N-terminal domain"/>
    <property type="match status" value="1"/>
</dbReference>